<feature type="transmembrane region" description="Helical" evidence="8">
    <location>
        <begin position="7"/>
        <end position="27"/>
    </location>
</feature>
<dbReference type="InterPro" id="IPR013087">
    <property type="entry name" value="Znf_C2H2_type"/>
</dbReference>
<dbReference type="InterPro" id="IPR050681">
    <property type="entry name" value="CDF/SLC30A"/>
</dbReference>
<dbReference type="InterPro" id="IPR027469">
    <property type="entry name" value="Cation_efflux_TMD_sf"/>
</dbReference>
<dbReference type="InterPro" id="IPR027470">
    <property type="entry name" value="Cation_efflux_CTD"/>
</dbReference>
<keyword evidence="6" id="KW-0406">Ion transport</keyword>
<dbReference type="GO" id="GO:0005385">
    <property type="term" value="F:zinc ion transmembrane transporter activity"/>
    <property type="evidence" value="ECO:0007669"/>
    <property type="project" value="TreeGrafter"/>
</dbReference>
<evidence type="ECO:0000256" key="2">
    <source>
        <dbReference type="ARBA" id="ARBA00008873"/>
    </source>
</evidence>
<dbReference type="PANTHER" id="PTHR11562">
    <property type="entry name" value="CATION EFFLUX PROTEIN/ ZINC TRANSPORTER"/>
    <property type="match status" value="1"/>
</dbReference>
<keyword evidence="11" id="KW-1185">Reference proteome</keyword>
<keyword evidence="5 8" id="KW-1133">Transmembrane helix</keyword>
<dbReference type="Proteomes" id="UP000004191">
    <property type="component" value="Unassembled WGS sequence"/>
</dbReference>
<dbReference type="PANTHER" id="PTHR11562:SF17">
    <property type="entry name" value="RE54080P-RELATED"/>
    <property type="match status" value="1"/>
</dbReference>
<feature type="domain" description="C2H2-type" evidence="9">
    <location>
        <begin position="276"/>
        <end position="299"/>
    </location>
</feature>
<dbReference type="Gene3D" id="1.20.1510.10">
    <property type="entry name" value="Cation efflux protein transmembrane domain"/>
    <property type="match status" value="1"/>
</dbReference>
<dbReference type="NCBIfam" id="TIGR01297">
    <property type="entry name" value="CDF"/>
    <property type="match status" value="1"/>
</dbReference>
<feature type="transmembrane region" description="Helical" evidence="8">
    <location>
        <begin position="139"/>
        <end position="159"/>
    </location>
</feature>
<dbReference type="HOGENOM" id="CLU_013430_0_0_9"/>
<gene>
    <name evidence="10" type="ORF">HMPREF9709_01614</name>
</gene>
<evidence type="ECO:0000313" key="10">
    <source>
        <dbReference type="EMBL" id="EHR32333.1"/>
    </source>
</evidence>
<dbReference type="InterPro" id="IPR036837">
    <property type="entry name" value="Cation_efflux_CTD_sf"/>
</dbReference>
<dbReference type="OrthoDB" id="9809646at2"/>
<dbReference type="Pfam" id="PF01545">
    <property type="entry name" value="Cation_efflux"/>
    <property type="match status" value="1"/>
</dbReference>
<feature type="transmembrane region" description="Helical" evidence="8">
    <location>
        <begin position="171"/>
        <end position="196"/>
    </location>
</feature>
<dbReference type="SUPFAM" id="SSF161111">
    <property type="entry name" value="Cation efflux protein transmembrane domain-like"/>
    <property type="match status" value="1"/>
</dbReference>
<reference evidence="10 11" key="1">
    <citation type="submission" date="2012-01" db="EMBL/GenBank/DDBJ databases">
        <title>The Genome Sequence of Helcococcus kunzii ATCC 51366.</title>
        <authorList>
            <consortium name="The Broad Institute Genome Sequencing Platform"/>
            <person name="Earl A."/>
            <person name="Ward D."/>
            <person name="Feldgarden M."/>
            <person name="Gevers D."/>
            <person name="Huys G."/>
            <person name="Young S.K."/>
            <person name="Zeng Q."/>
            <person name="Gargeya S."/>
            <person name="Fitzgerald M."/>
            <person name="Haas B."/>
            <person name="Abouelleil A."/>
            <person name="Alvarado L."/>
            <person name="Arachchi H.M."/>
            <person name="Berlin A."/>
            <person name="Chapman S.B."/>
            <person name="Gearin G."/>
            <person name="Goldberg J."/>
            <person name="Griggs A."/>
            <person name="Gujja S."/>
            <person name="Hansen M."/>
            <person name="Heiman D."/>
            <person name="Howarth C."/>
            <person name="Larimer J."/>
            <person name="Lui A."/>
            <person name="MacDonald P.J.P."/>
            <person name="McCowen C."/>
            <person name="Montmayeur A."/>
            <person name="Murphy C."/>
            <person name="Neiman D."/>
            <person name="Pearson M."/>
            <person name="Priest M."/>
            <person name="Roberts A."/>
            <person name="Saif S."/>
            <person name="Shea T."/>
            <person name="Sisk P."/>
            <person name="Stolte C."/>
            <person name="Sykes S."/>
            <person name="Wortman J."/>
            <person name="Nusbaum C."/>
            <person name="Birren B."/>
        </authorList>
    </citation>
    <scope>NUCLEOTIDE SEQUENCE [LARGE SCALE GENOMIC DNA]</scope>
    <source>
        <strain evidence="10 11">ATCC 51366</strain>
    </source>
</reference>
<organism evidence="10 11">
    <name type="scientific">Helcococcus kunzii ATCC 51366</name>
    <dbReference type="NCBI Taxonomy" id="883114"/>
    <lineage>
        <taxon>Bacteria</taxon>
        <taxon>Bacillati</taxon>
        <taxon>Bacillota</taxon>
        <taxon>Tissierellia</taxon>
        <taxon>Tissierellales</taxon>
        <taxon>Peptoniphilaceae</taxon>
        <taxon>Helcococcus</taxon>
    </lineage>
</organism>
<protein>
    <submittedName>
        <fullName evidence="10">Cation diffusion facilitator family transporter</fullName>
    </submittedName>
</protein>
<proteinExistence type="inferred from homology"/>
<dbReference type="GeneID" id="96999556"/>
<dbReference type="PROSITE" id="PS00028">
    <property type="entry name" value="ZINC_FINGER_C2H2_1"/>
    <property type="match status" value="1"/>
</dbReference>
<keyword evidence="4 8" id="KW-0812">Transmembrane</keyword>
<comment type="similarity">
    <text evidence="2">Belongs to the cation diffusion facilitator (CDF) transporter (TC 2.A.4) family. SLC30A subfamily.</text>
</comment>
<dbReference type="eggNOG" id="COG1230">
    <property type="taxonomic scope" value="Bacteria"/>
</dbReference>
<dbReference type="GO" id="GO:0005886">
    <property type="term" value="C:plasma membrane"/>
    <property type="evidence" value="ECO:0007669"/>
    <property type="project" value="TreeGrafter"/>
</dbReference>
<keyword evidence="7 8" id="KW-0472">Membrane</keyword>
<dbReference type="AlphaFoldDB" id="H3NQK3"/>
<accession>H3NQK3</accession>
<feature type="transmembrane region" description="Helical" evidence="8">
    <location>
        <begin position="108"/>
        <end position="127"/>
    </location>
</feature>
<evidence type="ECO:0000313" key="11">
    <source>
        <dbReference type="Proteomes" id="UP000004191"/>
    </source>
</evidence>
<sequence>MKTQKNILIAFLLNLSFSIFEFIGGTLTGSVAIASDAIHDLGDAMSIGLAYLLERKSKEKPDENYTYGYARYSVLGSFITTMILIFGSVFVIYSAIKRLFYPEVINYNGMIIFAIFGVIVNVAAAYVTRDTSSLNQRAVNLHMLEDVLGWIVVLIGSIVMKFTDFSAIDSILSLLVASYILYNAIGNLNSVLNLFLEKSPDDIKIGEIKSHLLALDGVKDVHHIHFWSLDGNNHFITMHVVTCVEGDIIKEKIREELKELGICHATLELELPGEKCEHDECELEFEVDTHHHHHHHHGHSHTH</sequence>
<evidence type="ECO:0000256" key="5">
    <source>
        <dbReference type="ARBA" id="ARBA00022989"/>
    </source>
</evidence>
<evidence type="ECO:0000256" key="6">
    <source>
        <dbReference type="ARBA" id="ARBA00023065"/>
    </source>
</evidence>
<evidence type="ECO:0000256" key="8">
    <source>
        <dbReference type="SAM" id="Phobius"/>
    </source>
</evidence>
<comment type="subcellular location">
    <subcellularLocation>
        <location evidence="1">Membrane</location>
        <topology evidence="1">Multi-pass membrane protein</topology>
    </subcellularLocation>
</comment>
<dbReference type="PATRIC" id="fig|883114.3.peg.1611"/>
<evidence type="ECO:0000256" key="3">
    <source>
        <dbReference type="ARBA" id="ARBA00022448"/>
    </source>
</evidence>
<dbReference type="Pfam" id="PF16916">
    <property type="entry name" value="ZT_dimer"/>
    <property type="match status" value="1"/>
</dbReference>
<feature type="transmembrane region" description="Helical" evidence="8">
    <location>
        <begin position="74"/>
        <end position="96"/>
    </location>
</feature>
<dbReference type="InterPro" id="IPR002524">
    <property type="entry name" value="Cation_efflux"/>
</dbReference>
<evidence type="ECO:0000256" key="1">
    <source>
        <dbReference type="ARBA" id="ARBA00004141"/>
    </source>
</evidence>
<evidence type="ECO:0000256" key="4">
    <source>
        <dbReference type="ARBA" id="ARBA00022692"/>
    </source>
</evidence>
<name>H3NQK3_9FIRM</name>
<dbReference type="SUPFAM" id="SSF160240">
    <property type="entry name" value="Cation efflux protein cytoplasmic domain-like"/>
    <property type="match status" value="1"/>
</dbReference>
<dbReference type="STRING" id="883114.HMPREF9709_01614"/>
<keyword evidence="3" id="KW-0813">Transport</keyword>
<dbReference type="RefSeq" id="WP_005399129.1">
    <property type="nucleotide sequence ID" value="NZ_JH601088.1"/>
</dbReference>
<evidence type="ECO:0000256" key="7">
    <source>
        <dbReference type="ARBA" id="ARBA00023136"/>
    </source>
</evidence>
<dbReference type="EMBL" id="AGEI01000029">
    <property type="protein sequence ID" value="EHR32333.1"/>
    <property type="molecule type" value="Genomic_DNA"/>
</dbReference>
<evidence type="ECO:0000259" key="9">
    <source>
        <dbReference type="PROSITE" id="PS00028"/>
    </source>
</evidence>
<comment type="caution">
    <text evidence="10">The sequence shown here is derived from an EMBL/GenBank/DDBJ whole genome shotgun (WGS) entry which is preliminary data.</text>
</comment>
<dbReference type="InterPro" id="IPR058533">
    <property type="entry name" value="Cation_efflux_TM"/>
</dbReference>